<dbReference type="Proteomes" id="UP001175271">
    <property type="component" value="Unassembled WGS sequence"/>
</dbReference>
<dbReference type="EMBL" id="JAUCMV010000001">
    <property type="protein sequence ID" value="KAK0424773.1"/>
    <property type="molecule type" value="Genomic_DNA"/>
</dbReference>
<feature type="compositionally biased region" description="Low complexity" evidence="1">
    <location>
        <begin position="43"/>
        <end position="54"/>
    </location>
</feature>
<comment type="caution">
    <text evidence="2">The sequence shown here is derived from an EMBL/GenBank/DDBJ whole genome shotgun (WGS) entry which is preliminary data.</text>
</comment>
<protein>
    <submittedName>
        <fullName evidence="2">Uncharacterized protein</fullName>
    </submittedName>
</protein>
<feature type="region of interest" description="Disordered" evidence="1">
    <location>
        <begin position="35"/>
        <end position="186"/>
    </location>
</feature>
<accession>A0AA39M8M3</accession>
<dbReference type="AlphaFoldDB" id="A0AA39M8M3"/>
<evidence type="ECO:0000256" key="1">
    <source>
        <dbReference type="SAM" id="MobiDB-lite"/>
    </source>
</evidence>
<proteinExistence type="predicted"/>
<sequence>MADGTDFASLITSALCVAVQAGVLAFAAVVCSSKKKKIGAPEQPQVSISPSSSIGTPVKVDRSISPSPSPVLSTAPAPAPKPAAAPAPARTPKIPVQKEGESKKEGEEKKKVPAKAKSRDKTLEEKASEFAQNDILEGPNIFLEHNPNEKTVGDKSAFIGVDDAGKGPSRKKELKDKSVLVAPEAK</sequence>
<organism evidence="2 3">
    <name type="scientific">Steinernema hermaphroditum</name>
    <dbReference type="NCBI Taxonomy" id="289476"/>
    <lineage>
        <taxon>Eukaryota</taxon>
        <taxon>Metazoa</taxon>
        <taxon>Ecdysozoa</taxon>
        <taxon>Nematoda</taxon>
        <taxon>Chromadorea</taxon>
        <taxon>Rhabditida</taxon>
        <taxon>Tylenchina</taxon>
        <taxon>Panagrolaimomorpha</taxon>
        <taxon>Strongyloidoidea</taxon>
        <taxon>Steinernematidae</taxon>
        <taxon>Steinernema</taxon>
    </lineage>
</organism>
<keyword evidence="3" id="KW-1185">Reference proteome</keyword>
<name>A0AA39M8M3_9BILA</name>
<feature type="compositionally biased region" description="Basic and acidic residues" evidence="1">
    <location>
        <begin position="96"/>
        <end position="128"/>
    </location>
</feature>
<evidence type="ECO:0000313" key="2">
    <source>
        <dbReference type="EMBL" id="KAK0424773.1"/>
    </source>
</evidence>
<evidence type="ECO:0000313" key="3">
    <source>
        <dbReference type="Proteomes" id="UP001175271"/>
    </source>
</evidence>
<gene>
    <name evidence="2" type="ORF">QR680_008846</name>
</gene>
<reference evidence="2" key="1">
    <citation type="submission" date="2023-06" db="EMBL/GenBank/DDBJ databases">
        <title>Genomic analysis of the entomopathogenic nematode Steinernema hermaphroditum.</title>
        <authorList>
            <person name="Schwarz E.M."/>
            <person name="Heppert J.K."/>
            <person name="Baniya A."/>
            <person name="Schwartz H.T."/>
            <person name="Tan C.-H."/>
            <person name="Antoshechkin I."/>
            <person name="Sternberg P.W."/>
            <person name="Goodrich-Blair H."/>
            <person name="Dillman A.R."/>
        </authorList>
    </citation>
    <scope>NUCLEOTIDE SEQUENCE</scope>
    <source>
        <strain evidence="2">PS9179</strain>
        <tissue evidence="2">Whole animal</tissue>
    </source>
</reference>